<dbReference type="InterPro" id="IPR040079">
    <property type="entry name" value="Glutathione_S-Trfase"/>
</dbReference>
<evidence type="ECO:0000256" key="3">
    <source>
        <dbReference type="ARBA" id="ARBA00012452"/>
    </source>
</evidence>
<dbReference type="Proteomes" id="UP000749559">
    <property type="component" value="Unassembled WGS sequence"/>
</dbReference>
<dbReference type="InterPro" id="IPR004046">
    <property type="entry name" value="GST_C"/>
</dbReference>
<dbReference type="GO" id="GO:0004364">
    <property type="term" value="F:glutathione transferase activity"/>
    <property type="evidence" value="ECO:0007669"/>
    <property type="project" value="UniProtKB-EC"/>
</dbReference>
<dbReference type="SFLD" id="SFLDG01205">
    <property type="entry name" value="AMPS.1"/>
    <property type="match status" value="1"/>
</dbReference>
<dbReference type="Pfam" id="PF14497">
    <property type="entry name" value="GST_C_3"/>
    <property type="match status" value="1"/>
</dbReference>
<name>A0A8S4NRZ6_OWEFU</name>
<feature type="domain" description="GST C-terminal" evidence="7">
    <location>
        <begin position="109"/>
        <end position="230"/>
    </location>
</feature>
<evidence type="ECO:0000256" key="4">
    <source>
        <dbReference type="ARBA" id="ARBA00022679"/>
    </source>
</evidence>
<evidence type="ECO:0000259" key="6">
    <source>
        <dbReference type="PROSITE" id="PS50404"/>
    </source>
</evidence>
<dbReference type="SFLD" id="SFLDG00363">
    <property type="entry name" value="AMPS_(cytGST):_Alpha-__Mu-__Pi"/>
    <property type="match status" value="1"/>
</dbReference>
<evidence type="ECO:0000313" key="8">
    <source>
        <dbReference type="EMBL" id="CAH1783188.1"/>
    </source>
</evidence>
<sequence length="238" mass="27366">MKLSYFDIKARAQPIRYLLVDNGIPYEDELIPVWRNEDACEKFRKGEFNLDDINSGLFQPDFSKEWLEKKSKMPYGQVPALETDDGLKIAPTNAILRYLARKFKLCGSTDEQATEIDMLFEFESELRERMYSMIYSNFYNGSREKLSNIVMPRGLTILEGELKKNKGGVGFLVGDEITFVDYKVADLLDTCKAVDPKALDAFPALNGYFDRIIARPKIAELREKEPYKSMTFVGAKYI</sequence>
<dbReference type="FunFam" id="1.20.1050.10:FF:000020">
    <property type="entry name" value="Glutathione S-transferase P 1"/>
    <property type="match status" value="1"/>
</dbReference>
<organism evidence="8 9">
    <name type="scientific">Owenia fusiformis</name>
    <name type="common">Polychaete worm</name>
    <dbReference type="NCBI Taxonomy" id="6347"/>
    <lineage>
        <taxon>Eukaryota</taxon>
        <taxon>Metazoa</taxon>
        <taxon>Spiralia</taxon>
        <taxon>Lophotrochozoa</taxon>
        <taxon>Annelida</taxon>
        <taxon>Polychaeta</taxon>
        <taxon>Sedentaria</taxon>
        <taxon>Canalipalpata</taxon>
        <taxon>Sabellida</taxon>
        <taxon>Oweniida</taxon>
        <taxon>Oweniidae</taxon>
        <taxon>Owenia</taxon>
    </lineage>
</organism>
<protein>
    <recommendedName>
        <fullName evidence="3">glutathione transferase</fullName>
        <ecNumber evidence="3">2.5.1.18</ecNumber>
    </recommendedName>
    <alternativeName>
        <fullName evidence="5">GST class-pi</fullName>
    </alternativeName>
</protein>
<evidence type="ECO:0000256" key="1">
    <source>
        <dbReference type="ARBA" id="ARBA00007297"/>
    </source>
</evidence>
<gene>
    <name evidence="8" type="ORF">OFUS_LOCUS9549</name>
</gene>
<feature type="domain" description="GST N-terminal" evidence="6">
    <location>
        <begin position="1"/>
        <end position="107"/>
    </location>
</feature>
<keyword evidence="9" id="KW-1185">Reference proteome</keyword>
<dbReference type="InterPro" id="IPR036249">
    <property type="entry name" value="Thioredoxin-like_sf"/>
</dbReference>
<dbReference type="SUPFAM" id="SSF52833">
    <property type="entry name" value="Thioredoxin-like"/>
    <property type="match status" value="1"/>
</dbReference>
<comment type="subunit">
    <text evidence="2">Homodimer.</text>
</comment>
<comment type="similarity">
    <text evidence="1">Belongs to the GST superfamily. Pi family.</text>
</comment>
<dbReference type="OrthoDB" id="4951845at2759"/>
<dbReference type="InterPro" id="IPR010987">
    <property type="entry name" value="Glutathione-S-Trfase_C-like"/>
</dbReference>
<dbReference type="PANTHER" id="PTHR11571:SF141">
    <property type="entry name" value="GLUTATHIONE S-TRANSFERASE"/>
    <property type="match status" value="1"/>
</dbReference>
<dbReference type="Gene3D" id="1.20.1050.10">
    <property type="match status" value="1"/>
</dbReference>
<dbReference type="CDD" id="cd03039">
    <property type="entry name" value="GST_N_Sigma_like"/>
    <property type="match status" value="1"/>
</dbReference>
<evidence type="ECO:0000313" key="9">
    <source>
        <dbReference type="Proteomes" id="UP000749559"/>
    </source>
</evidence>
<dbReference type="Gene3D" id="3.40.30.10">
    <property type="entry name" value="Glutaredoxin"/>
    <property type="match status" value="1"/>
</dbReference>
<dbReference type="PROSITE" id="PS50404">
    <property type="entry name" value="GST_NTER"/>
    <property type="match status" value="1"/>
</dbReference>
<accession>A0A8S4NRZ6</accession>
<reference evidence="8" key="1">
    <citation type="submission" date="2022-03" db="EMBL/GenBank/DDBJ databases">
        <authorList>
            <person name="Martin C."/>
        </authorList>
    </citation>
    <scope>NUCLEOTIDE SEQUENCE</scope>
</reference>
<dbReference type="SFLD" id="SFLDS00019">
    <property type="entry name" value="Glutathione_Transferase_(cytos"/>
    <property type="match status" value="1"/>
</dbReference>
<dbReference type="PANTHER" id="PTHR11571">
    <property type="entry name" value="GLUTATHIONE S-TRANSFERASE"/>
    <property type="match status" value="1"/>
</dbReference>
<dbReference type="EMBL" id="CAIIXF020000005">
    <property type="protein sequence ID" value="CAH1783188.1"/>
    <property type="molecule type" value="Genomic_DNA"/>
</dbReference>
<proteinExistence type="inferred from homology"/>
<dbReference type="InterPro" id="IPR050213">
    <property type="entry name" value="GST_superfamily"/>
</dbReference>
<keyword evidence="4" id="KW-0808">Transferase</keyword>
<dbReference type="PROSITE" id="PS50405">
    <property type="entry name" value="GST_CTER"/>
    <property type="match status" value="1"/>
</dbReference>
<dbReference type="AlphaFoldDB" id="A0A8S4NRZ6"/>
<dbReference type="GO" id="GO:0006749">
    <property type="term" value="P:glutathione metabolic process"/>
    <property type="evidence" value="ECO:0007669"/>
    <property type="project" value="TreeGrafter"/>
</dbReference>
<dbReference type="InterPro" id="IPR004045">
    <property type="entry name" value="Glutathione_S-Trfase_N"/>
</dbReference>
<dbReference type="SUPFAM" id="SSF47616">
    <property type="entry name" value="GST C-terminal domain-like"/>
    <property type="match status" value="1"/>
</dbReference>
<dbReference type="InterPro" id="IPR036282">
    <property type="entry name" value="Glutathione-S-Trfase_C_sf"/>
</dbReference>
<evidence type="ECO:0000256" key="2">
    <source>
        <dbReference type="ARBA" id="ARBA00011738"/>
    </source>
</evidence>
<dbReference type="EC" id="2.5.1.18" evidence="3"/>
<evidence type="ECO:0000259" key="7">
    <source>
        <dbReference type="PROSITE" id="PS50405"/>
    </source>
</evidence>
<comment type="caution">
    <text evidence="8">The sequence shown here is derived from an EMBL/GenBank/DDBJ whole genome shotgun (WGS) entry which is preliminary data.</text>
</comment>
<dbReference type="Pfam" id="PF02798">
    <property type="entry name" value="GST_N"/>
    <property type="match status" value="1"/>
</dbReference>
<evidence type="ECO:0000256" key="5">
    <source>
        <dbReference type="ARBA" id="ARBA00032759"/>
    </source>
</evidence>